<evidence type="ECO:0000313" key="3">
    <source>
        <dbReference type="Proteomes" id="UP000095766"/>
    </source>
</evidence>
<keyword evidence="1" id="KW-0472">Membrane</keyword>
<reference evidence="2 3" key="1">
    <citation type="submission" date="2015-09" db="EMBL/GenBank/DDBJ databases">
        <authorList>
            <consortium name="Pathogen Informatics"/>
        </authorList>
    </citation>
    <scope>NUCLEOTIDE SEQUENCE [LARGE SCALE GENOMIC DNA]</scope>
    <source>
        <strain evidence="2 3">2789STDY5834898</strain>
    </source>
</reference>
<protein>
    <submittedName>
        <fullName evidence="2">Uncharacterized protein</fullName>
    </submittedName>
</protein>
<dbReference type="EMBL" id="CZAO01000011">
    <property type="protein sequence ID" value="CUP83725.1"/>
    <property type="molecule type" value="Genomic_DNA"/>
</dbReference>
<dbReference type="Proteomes" id="UP000095766">
    <property type="component" value="Unassembled WGS sequence"/>
</dbReference>
<name>A0A174RKS0_BACUN</name>
<proteinExistence type="predicted"/>
<keyword evidence="1" id="KW-0812">Transmembrane</keyword>
<evidence type="ECO:0000256" key="1">
    <source>
        <dbReference type="SAM" id="Phobius"/>
    </source>
</evidence>
<evidence type="ECO:0000313" key="2">
    <source>
        <dbReference type="EMBL" id="CUP83725.1"/>
    </source>
</evidence>
<accession>A0A174RKS0</accession>
<feature type="transmembrane region" description="Helical" evidence="1">
    <location>
        <begin position="6"/>
        <end position="22"/>
    </location>
</feature>
<gene>
    <name evidence="2" type="ORF">ERS852510_02457</name>
</gene>
<organism evidence="2 3">
    <name type="scientific">Bacteroides uniformis</name>
    <dbReference type="NCBI Taxonomy" id="820"/>
    <lineage>
        <taxon>Bacteria</taxon>
        <taxon>Pseudomonadati</taxon>
        <taxon>Bacteroidota</taxon>
        <taxon>Bacteroidia</taxon>
        <taxon>Bacteroidales</taxon>
        <taxon>Bacteroidaceae</taxon>
        <taxon>Bacteroides</taxon>
    </lineage>
</organism>
<dbReference type="AlphaFoldDB" id="A0A174RKS0"/>
<sequence>MSWVIGYGIFLTLFYGYMARVLKHTPTDRELWGEELE</sequence>
<keyword evidence="1" id="KW-1133">Transmembrane helix</keyword>